<comment type="subcellular location">
    <subcellularLocation>
        <location evidence="1">Cell membrane</location>
        <topology evidence="1">Multi-pass membrane protein</topology>
    </subcellularLocation>
</comment>
<accession>A0ABT1NZJ3</accession>
<feature type="transmembrane region" description="Helical" evidence="7">
    <location>
        <begin position="95"/>
        <end position="114"/>
    </location>
</feature>
<reference evidence="8" key="1">
    <citation type="thesis" date="2020" institute="Technische Universitat Dresden" country="Dresden, Germany">
        <title>The Agarolytic System of Microbulbifer elongatus PORT2, Isolated from Batu Karas, Pangandaran West Java Indonesia.</title>
        <authorList>
            <person name="Anggraeni S.R."/>
        </authorList>
    </citation>
    <scope>NUCLEOTIDE SEQUENCE</scope>
    <source>
        <strain evidence="8">PORT2</strain>
    </source>
</reference>
<evidence type="ECO:0000256" key="5">
    <source>
        <dbReference type="ARBA" id="ARBA00022989"/>
    </source>
</evidence>
<dbReference type="InterPro" id="IPR051907">
    <property type="entry name" value="DoxX-like_oxidoreductase"/>
</dbReference>
<proteinExistence type="inferred from homology"/>
<dbReference type="EMBL" id="JACASI010000024">
    <property type="protein sequence ID" value="MCQ3829290.1"/>
    <property type="molecule type" value="Genomic_DNA"/>
</dbReference>
<dbReference type="Pfam" id="PF07681">
    <property type="entry name" value="DoxX"/>
    <property type="match status" value="1"/>
</dbReference>
<keyword evidence="6 7" id="KW-0472">Membrane</keyword>
<protein>
    <submittedName>
        <fullName evidence="8">DoxX family protein</fullName>
    </submittedName>
</protein>
<evidence type="ECO:0000256" key="1">
    <source>
        <dbReference type="ARBA" id="ARBA00004651"/>
    </source>
</evidence>
<feature type="transmembrane region" description="Helical" evidence="7">
    <location>
        <begin position="174"/>
        <end position="193"/>
    </location>
</feature>
<comment type="similarity">
    <text evidence="2">Belongs to the DoxX family.</text>
</comment>
<keyword evidence="5 7" id="KW-1133">Transmembrane helix</keyword>
<name>A0ABT1NZJ3_9GAMM</name>
<evidence type="ECO:0000256" key="7">
    <source>
        <dbReference type="SAM" id="Phobius"/>
    </source>
</evidence>
<evidence type="ECO:0000313" key="9">
    <source>
        <dbReference type="Proteomes" id="UP001205566"/>
    </source>
</evidence>
<keyword evidence="9" id="KW-1185">Reference proteome</keyword>
<feature type="transmembrane region" description="Helical" evidence="7">
    <location>
        <begin position="66"/>
        <end position="88"/>
    </location>
</feature>
<comment type="caution">
    <text evidence="8">The sequence shown here is derived from an EMBL/GenBank/DDBJ whole genome shotgun (WGS) entry which is preliminary data.</text>
</comment>
<dbReference type="InterPro" id="IPR032808">
    <property type="entry name" value="DoxX"/>
</dbReference>
<sequence length="210" mass="23458">MDGVHNGFNRIYRCFLQLLRPLDGLGPLALRLFLGPIFVLAGWNKITGIENVAAWFGNPDWGLGLPAPMLMAWLAALTEFLGGIALVLGLGVRLAAIPLMFTMAVAAVTAHWQYGWHALPEQTLTMPWEWRKDLIDEGVARKDKAVELLKAHGNYEWLTQAGNFTVLKNGIEFAATYFVMLLALLFTGGGRFVSLDYWIARRRGLQEKGW</sequence>
<dbReference type="PANTHER" id="PTHR33452:SF19">
    <property type="entry name" value="DOXX FAMILY PROTEIN"/>
    <property type="match status" value="1"/>
</dbReference>
<dbReference type="Proteomes" id="UP001205566">
    <property type="component" value="Unassembled WGS sequence"/>
</dbReference>
<gene>
    <name evidence="8" type="ORF">HXX02_07515</name>
</gene>
<evidence type="ECO:0000256" key="2">
    <source>
        <dbReference type="ARBA" id="ARBA00006679"/>
    </source>
</evidence>
<evidence type="ECO:0000313" key="8">
    <source>
        <dbReference type="EMBL" id="MCQ3829290.1"/>
    </source>
</evidence>
<evidence type="ECO:0000256" key="4">
    <source>
        <dbReference type="ARBA" id="ARBA00022692"/>
    </source>
</evidence>
<dbReference type="PANTHER" id="PTHR33452">
    <property type="entry name" value="OXIDOREDUCTASE CATD-RELATED"/>
    <property type="match status" value="1"/>
</dbReference>
<evidence type="ECO:0000256" key="3">
    <source>
        <dbReference type="ARBA" id="ARBA00022475"/>
    </source>
</evidence>
<organism evidence="8 9">
    <name type="scientific">Microbulbifer elongatus</name>
    <dbReference type="NCBI Taxonomy" id="86173"/>
    <lineage>
        <taxon>Bacteria</taxon>
        <taxon>Pseudomonadati</taxon>
        <taxon>Pseudomonadota</taxon>
        <taxon>Gammaproteobacteria</taxon>
        <taxon>Cellvibrionales</taxon>
        <taxon>Microbulbiferaceae</taxon>
        <taxon>Microbulbifer</taxon>
    </lineage>
</organism>
<evidence type="ECO:0000256" key="6">
    <source>
        <dbReference type="ARBA" id="ARBA00023136"/>
    </source>
</evidence>
<dbReference type="RefSeq" id="WP_255874175.1">
    <property type="nucleotide sequence ID" value="NZ_JACASI010000024.1"/>
</dbReference>
<keyword evidence="4 7" id="KW-0812">Transmembrane</keyword>
<keyword evidence="3" id="KW-1003">Cell membrane</keyword>
<feature type="transmembrane region" description="Helical" evidence="7">
    <location>
        <begin position="28"/>
        <end position="46"/>
    </location>
</feature>